<comment type="caution">
    <text evidence="8">The sequence shown here is derived from an EMBL/GenBank/DDBJ whole genome shotgun (WGS) entry which is preliminary data.</text>
</comment>
<dbReference type="EMBL" id="JAAGNZ010000005">
    <property type="protein sequence ID" value="NEU70495.1"/>
    <property type="molecule type" value="Genomic_DNA"/>
</dbReference>
<dbReference type="CDD" id="cd00075">
    <property type="entry name" value="HATPase"/>
    <property type="match status" value="1"/>
</dbReference>
<dbReference type="RefSeq" id="WP_164043804.1">
    <property type="nucleotide sequence ID" value="NZ_JAAGNZ010000005.1"/>
</dbReference>
<dbReference type="EC" id="2.7.13.3" evidence="2"/>
<keyword evidence="6" id="KW-0902">Two-component regulatory system</keyword>
<dbReference type="GO" id="GO:0000155">
    <property type="term" value="F:phosphorelay sensor kinase activity"/>
    <property type="evidence" value="ECO:0007669"/>
    <property type="project" value="InterPro"/>
</dbReference>
<dbReference type="Pfam" id="PF02518">
    <property type="entry name" value="HATPase_c"/>
    <property type="match status" value="1"/>
</dbReference>
<dbReference type="PRINTS" id="PR00344">
    <property type="entry name" value="BCTRLSENSOR"/>
</dbReference>
<dbReference type="SMART" id="SM00387">
    <property type="entry name" value="HATPase_c"/>
    <property type="match status" value="1"/>
</dbReference>
<dbReference type="InterPro" id="IPR036097">
    <property type="entry name" value="HisK_dim/P_sf"/>
</dbReference>
<reference evidence="8 9" key="1">
    <citation type="submission" date="2020-02" db="EMBL/GenBank/DDBJ databases">
        <title>Draft genome sequence of two Spirosoma agri KCTC 52727 and Spirosoma terrae KCTC 52035.</title>
        <authorList>
            <person name="Rojas J."/>
            <person name="Ambika Manirajan B."/>
            <person name="Ratering S."/>
            <person name="Suarez C."/>
            <person name="Schnell S."/>
        </authorList>
    </citation>
    <scope>NUCLEOTIDE SEQUENCE [LARGE SCALE GENOMIC DNA]</scope>
    <source>
        <strain evidence="8 9">KCTC 52727</strain>
    </source>
</reference>
<evidence type="ECO:0000313" key="8">
    <source>
        <dbReference type="EMBL" id="NEU70495.1"/>
    </source>
</evidence>
<evidence type="ECO:0000256" key="4">
    <source>
        <dbReference type="ARBA" id="ARBA00022679"/>
    </source>
</evidence>
<evidence type="ECO:0000259" key="7">
    <source>
        <dbReference type="PROSITE" id="PS50109"/>
    </source>
</evidence>
<keyword evidence="9" id="KW-1185">Reference proteome</keyword>
<dbReference type="InterPro" id="IPR036890">
    <property type="entry name" value="HATPase_C_sf"/>
</dbReference>
<evidence type="ECO:0000256" key="5">
    <source>
        <dbReference type="ARBA" id="ARBA00022777"/>
    </source>
</evidence>
<evidence type="ECO:0000256" key="2">
    <source>
        <dbReference type="ARBA" id="ARBA00012438"/>
    </source>
</evidence>
<evidence type="ECO:0000256" key="3">
    <source>
        <dbReference type="ARBA" id="ARBA00022553"/>
    </source>
</evidence>
<comment type="catalytic activity">
    <reaction evidence="1">
        <text>ATP + protein L-histidine = ADP + protein N-phospho-L-histidine.</text>
        <dbReference type="EC" id="2.7.13.3"/>
    </reaction>
</comment>
<feature type="domain" description="Histidine kinase" evidence="7">
    <location>
        <begin position="183"/>
        <end position="423"/>
    </location>
</feature>
<evidence type="ECO:0000313" key="9">
    <source>
        <dbReference type="Proteomes" id="UP000477386"/>
    </source>
</evidence>
<name>A0A6M0ISE1_9BACT</name>
<dbReference type="InterPro" id="IPR003661">
    <property type="entry name" value="HisK_dim/P_dom"/>
</dbReference>
<organism evidence="8 9">
    <name type="scientific">Spirosoma agri</name>
    <dbReference type="NCBI Taxonomy" id="1987381"/>
    <lineage>
        <taxon>Bacteria</taxon>
        <taxon>Pseudomonadati</taxon>
        <taxon>Bacteroidota</taxon>
        <taxon>Cytophagia</taxon>
        <taxon>Cytophagales</taxon>
        <taxon>Cytophagaceae</taxon>
        <taxon>Spirosoma</taxon>
    </lineage>
</organism>
<dbReference type="SUPFAM" id="SSF55874">
    <property type="entry name" value="ATPase domain of HSP90 chaperone/DNA topoisomerase II/histidine kinase"/>
    <property type="match status" value="1"/>
</dbReference>
<dbReference type="InterPro" id="IPR050736">
    <property type="entry name" value="Sensor_HK_Regulatory"/>
</dbReference>
<dbReference type="Gene3D" id="3.30.565.10">
    <property type="entry name" value="Histidine kinase-like ATPase, C-terminal domain"/>
    <property type="match status" value="1"/>
</dbReference>
<dbReference type="InterPro" id="IPR005467">
    <property type="entry name" value="His_kinase_dom"/>
</dbReference>
<dbReference type="PANTHER" id="PTHR43711:SF1">
    <property type="entry name" value="HISTIDINE KINASE 1"/>
    <property type="match status" value="1"/>
</dbReference>
<dbReference type="PANTHER" id="PTHR43711">
    <property type="entry name" value="TWO-COMPONENT HISTIDINE KINASE"/>
    <property type="match status" value="1"/>
</dbReference>
<accession>A0A6M0ISE1</accession>
<proteinExistence type="predicted"/>
<dbReference type="InterPro" id="IPR004358">
    <property type="entry name" value="Sig_transdc_His_kin-like_C"/>
</dbReference>
<protein>
    <recommendedName>
        <fullName evidence="2">histidine kinase</fullName>
        <ecNumber evidence="2">2.7.13.3</ecNumber>
    </recommendedName>
</protein>
<dbReference type="SMART" id="SM00388">
    <property type="entry name" value="HisKA"/>
    <property type="match status" value="1"/>
</dbReference>
<evidence type="ECO:0000256" key="1">
    <source>
        <dbReference type="ARBA" id="ARBA00000085"/>
    </source>
</evidence>
<dbReference type="Gene3D" id="1.10.287.130">
    <property type="match status" value="1"/>
</dbReference>
<keyword evidence="4" id="KW-0808">Transferase</keyword>
<dbReference type="PROSITE" id="PS50109">
    <property type="entry name" value="HIS_KIN"/>
    <property type="match status" value="1"/>
</dbReference>
<keyword evidence="3" id="KW-0597">Phosphoprotein</keyword>
<dbReference type="InterPro" id="IPR003594">
    <property type="entry name" value="HATPase_dom"/>
</dbReference>
<dbReference type="Proteomes" id="UP000477386">
    <property type="component" value="Unassembled WGS sequence"/>
</dbReference>
<gene>
    <name evidence="8" type="ORF">GK091_26755</name>
</gene>
<sequence length="425" mass="46809">MILFSDEASASLVQLAVYLSARREALLNNWRTACETDPTLKVVASLSREEFNNKVPFMLNVFQQQLRGQVQEAPISLLAAEHGLHRWQKGYALAELSAEMLHLSNLLLAELRLFWQDYLTTNSTVIPDAYEHFFEFVNQINTGSVGQYADLQRINASSRVETLEKALTELNEVGRQRADLLRHSSHDLRGSFGAIQGAASLLKLSIDSQEQREQMLSMLLRNLTNCRSLVTQLMDLARLEAGQEVLNIQSVDIGQLLTNLVADYQPLAAERGLLLNADGPVGLSIESDPVQLQRIIQNLVLNAIKHTPAGFVSISWSREKDSRWIVSVQDSGPGLPTAAKGGSFPQLLAPSSESTAAFGLENAQDDARQAATIQASRSALAHKGEGIGLSIVKGLCELLRAQLEIESKPGEGTLFRIRLAIHWQP</sequence>
<dbReference type="SUPFAM" id="SSF47384">
    <property type="entry name" value="Homodimeric domain of signal transducing histidine kinase"/>
    <property type="match status" value="1"/>
</dbReference>
<keyword evidence="5 8" id="KW-0418">Kinase</keyword>
<evidence type="ECO:0000256" key="6">
    <source>
        <dbReference type="ARBA" id="ARBA00023012"/>
    </source>
</evidence>
<dbReference type="Pfam" id="PF00512">
    <property type="entry name" value="HisKA"/>
    <property type="match status" value="1"/>
</dbReference>
<dbReference type="AlphaFoldDB" id="A0A6M0ISE1"/>